<name>A0A0C9WTY5_9AGAR</name>
<feature type="region of interest" description="Disordered" evidence="1">
    <location>
        <begin position="61"/>
        <end position="81"/>
    </location>
</feature>
<evidence type="ECO:0000259" key="3">
    <source>
        <dbReference type="PROSITE" id="PS50003"/>
    </source>
</evidence>
<dbReference type="Proteomes" id="UP000054477">
    <property type="component" value="Unassembled WGS sequence"/>
</dbReference>
<reference evidence="5" key="2">
    <citation type="submission" date="2015-01" db="EMBL/GenBank/DDBJ databases">
        <title>Evolutionary Origins and Diversification of the Mycorrhizal Mutualists.</title>
        <authorList>
            <consortium name="DOE Joint Genome Institute"/>
            <consortium name="Mycorrhizal Genomics Consortium"/>
            <person name="Kohler A."/>
            <person name="Kuo A."/>
            <person name="Nagy L.G."/>
            <person name="Floudas D."/>
            <person name="Copeland A."/>
            <person name="Barry K.W."/>
            <person name="Cichocki N."/>
            <person name="Veneault-Fourrey C."/>
            <person name="LaButti K."/>
            <person name="Lindquist E.A."/>
            <person name="Lipzen A."/>
            <person name="Lundell T."/>
            <person name="Morin E."/>
            <person name="Murat C."/>
            <person name="Riley R."/>
            <person name="Ohm R."/>
            <person name="Sun H."/>
            <person name="Tunlid A."/>
            <person name="Henrissat B."/>
            <person name="Grigoriev I.V."/>
            <person name="Hibbett D.S."/>
            <person name="Martin F."/>
        </authorList>
    </citation>
    <scope>NUCLEOTIDE SEQUENCE [LARGE SCALE GENOMIC DNA]</scope>
    <source>
        <strain evidence="5">LaAM-08-1</strain>
    </source>
</reference>
<proteinExistence type="predicted"/>
<feature type="domain" description="PH" evidence="3">
    <location>
        <begin position="79"/>
        <end position="182"/>
    </location>
</feature>
<dbReference type="OrthoDB" id="3053919at2759"/>
<sequence>MSLLHKASHWKDLLLIELAVCAGADLFMQNHKGKMAHETAGKGDRVRMSISLVATHANKSPVANHDKTLLPNPTPPSEPPALKGYLNKYTNVTKGYNTRWFVLKDGVLSYYRHQEDESITSRGSISMKTAVLKPSERNKFEVHSSPSRGHHHHSKWYLRANHPVEAHRAQGHWTVRVSKEDLHLEQLAQDAFRKADVSLEDHA</sequence>
<evidence type="ECO:0000313" key="4">
    <source>
        <dbReference type="EMBL" id="KIJ95530.1"/>
    </source>
</evidence>
<organism evidence="4 5">
    <name type="scientific">Laccaria amethystina LaAM-08-1</name>
    <dbReference type="NCBI Taxonomy" id="1095629"/>
    <lineage>
        <taxon>Eukaryota</taxon>
        <taxon>Fungi</taxon>
        <taxon>Dikarya</taxon>
        <taxon>Basidiomycota</taxon>
        <taxon>Agaricomycotina</taxon>
        <taxon>Agaricomycetes</taxon>
        <taxon>Agaricomycetidae</taxon>
        <taxon>Agaricales</taxon>
        <taxon>Agaricineae</taxon>
        <taxon>Hydnangiaceae</taxon>
        <taxon>Laccaria</taxon>
    </lineage>
</organism>
<dbReference type="SUPFAM" id="SSF50729">
    <property type="entry name" value="PH domain-like"/>
    <property type="match status" value="1"/>
</dbReference>
<dbReference type="PROSITE" id="PS50003">
    <property type="entry name" value="PH_DOMAIN"/>
    <property type="match status" value="1"/>
</dbReference>
<dbReference type="SMART" id="SM00233">
    <property type="entry name" value="PH"/>
    <property type="match status" value="1"/>
</dbReference>
<keyword evidence="5" id="KW-1185">Reference proteome</keyword>
<evidence type="ECO:0000313" key="5">
    <source>
        <dbReference type="Proteomes" id="UP000054477"/>
    </source>
</evidence>
<dbReference type="STRING" id="1095629.A0A0C9WTY5"/>
<dbReference type="AlphaFoldDB" id="A0A0C9WTY5"/>
<dbReference type="EMBL" id="KN838752">
    <property type="protein sequence ID" value="KIJ95530.1"/>
    <property type="molecule type" value="Genomic_DNA"/>
</dbReference>
<feature type="signal peptide" evidence="2">
    <location>
        <begin position="1"/>
        <end position="23"/>
    </location>
</feature>
<dbReference type="InterPro" id="IPR011993">
    <property type="entry name" value="PH-like_dom_sf"/>
</dbReference>
<feature type="chain" id="PRO_5002206084" description="PH domain-containing protein" evidence="2">
    <location>
        <begin position="24"/>
        <end position="203"/>
    </location>
</feature>
<reference evidence="4 5" key="1">
    <citation type="submission" date="2014-04" db="EMBL/GenBank/DDBJ databases">
        <authorList>
            <consortium name="DOE Joint Genome Institute"/>
            <person name="Kuo A."/>
            <person name="Kohler A."/>
            <person name="Nagy L.G."/>
            <person name="Floudas D."/>
            <person name="Copeland A."/>
            <person name="Barry K.W."/>
            <person name="Cichocki N."/>
            <person name="Veneault-Fourrey C."/>
            <person name="LaButti K."/>
            <person name="Lindquist E.A."/>
            <person name="Lipzen A."/>
            <person name="Lundell T."/>
            <person name="Morin E."/>
            <person name="Murat C."/>
            <person name="Sun H."/>
            <person name="Tunlid A."/>
            <person name="Henrissat B."/>
            <person name="Grigoriev I.V."/>
            <person name="Hibbett D.S."/>
            <person name="Martin F."/>
            <person name="Nordberg H.P."/>
            <person name="Cantor M.N."/>
            <person name="Hua S.X."/>
        </authorList>
    </citation>
    <scope>NUCLEOTIDE SEQUENCE [LARGE SCALE GENOMIC DNA]</scope>
    <source>
        <strain evidence="4 5">LaAM-08-1</strain>
    </source>
</reference>
<dbReference type="InterPro" id="IPR001849">
    <property type="entry name" value="PH_domain"/>
</dbReference>
<keyword evidence="2" id="KW-0732">Signal</keyword>
<protein>
    <recommendedName>
        <fullName evidence="3">PH domain-containing protein</fullName>
    </recommendedName>
</protein>
<evidence type="ECO:0000256" key="1">
    <source>
        <dbReference type="SAM" id="MobiDB-lite"/>
    </source>
</evidence>
<dbReference type="HOGENOM" id="CLU_1349127_0_0_1"/>
<dbReference type="Gene3D" id="2.30.29.30">
    <property type="entry name" value="Pleckstrin-homology domain (PH domain)/Phosphotyrosine-binding domain (PTB)"/>
    <property type="match status" value="1"/>
</dbReference>
<accession>A0A0C9WTY5</accession>
<dbReference type="Pfam" id="PF00169">
    <property type="entry name" value="PH"/>
    <property type="match status" value="1"/>
</dbReference>
<gene>
    <name evidence="4" type="ORF">K443DRAFT_124791</name>
</gene>
<evidence type="ECO:0000256" key="2">
    <source>
        <dbReference type="SAM" id="SignalP"/>
    </source>
</evidence>